<reference evidence="2 3" key="1">
    <citation type="submission" date="2016-10" db="EMBL/GenBank/DDBJ databases">
        <title>Genome sequence of the basidiomycete white-rot fungus Trametes pubescens.</title>
        <authorList>
            <person name="Makela M.R."/>
            <person name="Granchi Z."/>
            <person name="Peng M."/>
            <person name="De Vries R.P."/>
            <person name="Grigoriev I."/>
            <person name="Riley R."/>
            <person name="Hilden K."/>
        </authorList>
    </citation>
    <scope>NUCLEOTIDE SEQUENCE [LARGE SCALE GENOMIC DNA]</scope>
    <source>
        <strain evidence="2 3">FBCC735</strain>
    </source>
</reference>
<comment type="caution">
    <text evidence="2">The sequence shown here is derived from an EMBL/GenBank/DDBJ whole genome shotgun (WGS) entry which is preliminary data.</text>
</comment>
<name>A0A1M2V7Y7_TRAPU</name>
<sequence>MSSFTPTVLAIHITELSSSLVNIEAYRHRSRTIVEAKRSSVGANEMPPDLNSPADVESTKNKHRERLAEEVTWVTVSVEDWLKACMPGESLPAACTKPDFKPFSEVNVSGRESLMYPGLDIIESGLKFDHAV</sequence>
<dbReference type="EMBL" id="MNAD01001602">
    <property type="protein sequence ID" value="OJT03657.1"/>
    <property type="molecule type" value="Genomic_DNA"/>
</dbReference>
<dbReference type="AlphaFoldDB" id="A0A1M2V7Y7"/>
<evidence type="ECO:0000313" key="2">
    <source>
        <dbReference type="EMBL" id="OJT03657.1"/>
    </source>
</evidence>
<protein>
    <submittedName>
        <fullName evidence="2">Uncharacterized protein</fullName>
    </submittedName>
</protein>
<feature type="region of interest" description="Disordered" evidence="1">
    <location>
        <begin position="37"/>
        <end position="64"/>
    </location>
</feature>
<accession>A0A1M2V7Y7</accession>
<organism evidence="2 3">
    <name type="scientific">Trametes pubescens</name>
    <name type="common">White-rot fungus</name>
    <dbReference type="NCBI Taxonomy" id="154538"/>
    <lineage>
        <taxon>Eukaryota</taxon>
        <taxon>Fungi</taxon>
        <taxon>Dikarya</taxon>
        <taxon>Basidiomycota</taxon>
        <taxon>Agaricomycotina</taxon>
        <taxon>Agaricomycetes</taxon>
        <taxon>Polyporales</taxon>
        <taxon>Polyporaceae</taxon>
        <taxon>Trametes</taxon>
    </lineage>
</organism>
<gene>
    <name evidence="2" type="ORF">TRAPUB_5685</name>
</gene>
<evidence type="ECO:0000256" key="1">
    <source>
        <dbReference type="SAM" id="MobiDB-lite"/>
    </source>
</evidence>
<keyword evidence="3" id="KW-1185">Reference proteome</keyword>
<evidence type="ECO:0000313" key="3">
    <source>
        <dbReference type="Proteomes" id="UP000184267"/>
    </source>
</evidence>
<dbReference type="Proteomes" id="UP000184267">
    <property type="component" value="Unassembled WGS sequence"/>
</dbReference>
<proteinExistence type="predicted"/>